<dbReference type="PANTHER" id="PTHR47926">
    <property type="entry name" value="PENTATRICOPEPTIDE REPEAT-CONTAINING PROTEIN"/>
    <property type="match status" value="1"/>
</dbReference>
<feature type="repeat" description="PPR" evidence="2">
    <location>
        <begin position="110"/>
        <end position="144"/>
    </location>
</feature>
<feature type="repeat" description="PPR" evidence="2">
    <location>
        <begin position="242"/>
        <end position="276"/>
    </location>
</feature>
<name>A0A5A7R1N1_STRAF</name>
<dbReference type="Gene3D" id="1.25.40.10">
    <property type="entry name" value="Tetratricopeptide repeat domain"/>
    <property type="match status" value="4"/>
</dbReference>
<dbReference type="GO" id="GO:0009451">
    <property type="term" value="P:RNA modification"/>
    <property type="evidence" value="ECO:0007669"/>
    <property type="project" value="InterPro"/>
</dbReference>
<dbReference type="OrthoDB" id="185373at2759"/>
<dbReference type="Proteomes" id="UP000325081">
    <property type="component" value="Unassembled WGS sequence"/>
</dbReference>
<dbReference type="InterPro" id="IPR046960">
    <property type="entry name" value="PPR_At4g14850-like_plant"/>
</dbReference>
<keyword evidence="1" id="KW-0677">Repeat</keyword>
<evidence type="ECO:0000313" key="4">
    <source>
        <dbReference type="Proteomes" id="UP000325081"/>
    </source>
</evidence>
<dbReference type="Pfam" id="PF01535">
    <property type="entry name" value="PPR"/>
    <property type="match status" value="7"/>
</dbReference>
<proteinExistence type="predicted"/>
<organism evidence="3 4">
    <name type="scientific">Striga asiatica</name>
    <name type="common">Asiatic witchweed</name>
    <name type="synonym">Buchnera asiatica</name>
    <dbReference type="NCBI Taxonomy" id="4170"/>
    <lineage>
        <taxon>Eukaryota</taxon>
        <taxon>Viridiplantae</taxon>
        <taxon>Streptophyta</taxon>
        <taxon>Embryophyta</taxon>
        <taxon>Tracheophyta</taxon>
        <taxon>Spermatophyta</taxon>
        <taxon>Magnoliopsida</taxon>
        <taxon>eudicotyledons</taxon>
        <taxon>Gunneridae</taxon>
        <taxon>Pentapetalae</taxon>
        <taxon>asterids</taxon>
        <taxon>lamiids</taxon>
        <taxon>Lamiales</taxon>
        <taxon>Orobanchaceae</taxon>
        <taxon>Buchnereae</taxon>
        <taxon>Striga</taxon>
    </lineage>
</organism>
<dbReference type="FunFam" id="1.25.40.10:FF:000090">
    <property type="entry name" value="Pentatricopeptide repeat-containing protein, chloroplastic"/>
    <property type="match status" value="1"/>
</dbReference>
<reference evidence="4" key="1">
    <citation type="journal article" date="2019" name="Curr. Biol.">
        <title>Genome Sequence of Striga asiatica Provides Insight into the Evolution of Plant Parasitism.</title>
        <authorList>
            <person name="Yoshida S."/>
            <person name="Kim S."/>
            <person name="Wafula E.K."/>
            <person name="Tanskanen J."/>
            <person name="Kim Y.M."/>
            <person name="Honaas L."/>
            <person name="Yang Z."/>
            <person name="Spallek T."/>
            <person name="Conn C.E."/>
            <person name="Ichihashi Y."/>
            <person name="Cheong K."/>
            <person name="Cui S."/>
            <person name="Der J.P."/>
            <person name="Gundlach H."/>
            <person name="Jiao Y."/>
            <person name="Hori C."/>
            <person name="Ishida J.K."/>
            <person name="Kasahara H."/>
            <person name="Kiba T."/>
            <person name="Kim M.S."/>
            <person name="Koo N."/>
            <person name="Laohavisit A."/>
            <person name="Lee Y.H."/>
            <person name="Lumba S."/>
            <person name="McCourt P."/>
            <person name="Mortimer J.C."/>
            <person name="Mutuku J.M."/>
            <person name="Nomura T."/>
            <person name="Sasaki-Sekimoto Y."/>
            <person name="Seto Y."/>
            <person name="Wang Y."/>
            <person name="Wakatake T."/>
            <person name="Sakakibara H."/>
            <person name="Demura T."/>
            <person name="Yamaguchi S."/>
            <person name="Yoneyama K."/>
            <person name="Manabe R.I."/>
            <person name="Nelson D.C."/>
            <person name="Schulman A.H."/>
            <person name="Timko M.P."/>
            <person name="dePamphilis C.W."/>
            <person name="Choi D."/>
            <person name="Shirasu K."/>
        </authorList>
    </citation>
    <scope>NUCLEOTIDE SEQUENCE [LARGE SCALE GENOMIC DNA]</scope>
    <source>
        <strain evidence="4">cv. UVA1</strain>
    </source>
</reference>
<dbReference type="PROSITE" id="PS51375">
    <property type="entry name" value="PPR"/>
    <property type="match status" value="6"/>
</dbReference>
<dbReference type="FunFam" id="1.25.40.10:FF:000442">
    <property type="entry name" value="Pentatricopeptide repeat-containing protein At3g49710"/>
    <property type="match status" value="2"/>
</dbReference>
<dbReference type="GO" id="GO:0003723">
    <property type="term" value="F:RNA binding"/>
    <property type="evidence" value="ECO:0007669"/>
    <property type="project" value="InterPro"/>
</dbReference>
<dbReference type="EMBL" id="BKCP01009181">
    <property type="protein sequence ID" value="GER50274.1"/>
    <property type="molecule type" value="Genomic_DNA"/>
</dbReference>
<accession>A0A5A7R1N1</accession>
<keyword evidence="4" id="KW-1185">Reference proteome</keyword>
<dbReference type="PANTHER" id="PTHR47926:SF465">
    <property type="entry name" value="PENTATRICOPEPTIDE REPEAT (PPR-LIKE) SUPERFAMILY PROTEIN"/>
    <property type="match status" value="1"/>
</dbReference>
<sequence>MTPKKLRTNPCVIQNILQLTSRGHLREAVDALPLASRQGFSVSPSIIAALIRQCAATKSIKEGKLVHLHLKRTGSKHPGPFLSNHLINMYASCGDHETARQVFDKMRDRNLYSWNNMLSGYANLGMTRAAKRLFDKMPERDFVSWNTMAVAHLQCGWFNRALMCYVELRRSAIGYNEYSLAGALNACVKSRDLRLGKQLHCQVLVIGFLSSLVLSSSLVDAYAKCGELGFARRLFDEMTERDIVAWTTLVSGYALSGDMGSAREIFDSMPEKNSNSWSALIAGYARNRSGYRSLELFKKMIDLRLEPDQFAYSSCLFACASMVSLNHGKQFHSRLITSSIRPNVVVLSSLIDMYSKCGDLDMAKRVFNRIQDNNNNNQHAVLWNTMISSLANHGRSKEAIGIYSDMLSLGVKPESFTFLVLLNACGHSGLVQEGLRLFESMKSDYHIAPGQEHYTSLISLLGWAGYFDELMNRLKVMPFYPDDRVWNALLTICKIHERNMELGRTMAKHLVGLEPDSPVVYLLLSGIYTAIGRSEFAQEVKRLANLRYLKKQVFVSWLEIDRTVRLGCEAHTLDHPQKETNAILELLSDEGLLDGVGR</sequence>
<comment type="caution">
    <text evidence="3">The sequence shown here is derived from an EMBL/GenBank/DDBJ whole genome shotgun (WGS) entry which is preliminary data.</text>
</comment>
<dbReference type="InterPro" id="IPR002885">
    <property type="entry name" value="PPR_rpt"/>
</dbReference>
<dbReference type="AlphaFoldDB" id="A0A5A7R1N1"/>
<protein>
    <submittedName>
        <fullName evidence="3">Pentatricopeptide repeat-containing protein</fullName>
    </submittedName>
</protein>
<feature type="repeat" description="PPR" evidence="2">
    <location>
        <begin position="211"/>
        <end position="241"/>
    </location>
</feature>
<dbReference type="SUPFAM" id="SSF48452">
    <property type="entry name" value="TPR-like"/>
    <property type="match status" value="2"/>
</dbReference>
<feature type="repeat" description="PPR" evidence="2">
    <location>
        <begin position="343"/>
        <end position="377"/>
    </location>
</feature>
<gene>
    <name evidence="3" type="ORF">STAS_27576</name>
</gene>
<feature type="repeat" description="PPR" evidence="2">
    <location>
        <begin position="379"/>
        <end position="413"/>
    </location>
</feature>
<evidence type="ECO:0000256" key="1">
    <source>
        <dbReference type="ARBA" id="ARBA00022737"/>
    </source>
</evidence>
<feature type="repeat" description="PPR" evidence="2">
    <location>
        <begin position="414"/>
        <end position="444"/>
    </location>
</feature>
<dbReference type="NCBIfam" id="TIGR00756">
    <property type="entry name" value="PPR"/>
    <property type="match status" value="8"/>
</dbReference>
<dbReference type="Pfam" id="PF13041">
    <property type="entry name" value="PPR_2"/>
    <property type="match status" value="1"/>
</dbReference>
<evidence type="ECO:0000313" key="3">
    <source>
        <dbReference type="EMBL" id="GER50274.1"/>
    </source>
</evidence>
<evidence type="ECO:0000256" key="2">
    <source>
        <dbReference type="PROSITE-ProRule" id="PRU00708"/>
    </source>
</evidence>
<dbReference type="InterPro" id="IPR011990">
    <property type="entry name" value="TPR-like_helical_dom_sf"/>
</dbReference>